<reference evidence="1 2" key="1">
    <citation type="journal article" date="2019" name="Int. J. Syst. Evol. Microbiol.">
        <title>Capsulimonas corticalis gen. nov., sp. nov., an aerobic capsulated bacterium, of a novel bacterial order, Capsulimonadales ord. nov., of the class Armatimonadia of the phylum Armatimonadetes.</title>
        <authorList>
            <person name="Li J."/>
            <person name="Kudo C."/>
            <person name="Tonouchi A."/>
        </authorList>
    </citation>
    <scope>NUCLEOTIDE SEQUENCE [LARGE SCALE GENOMIC DNA]</scope>
    <source>
        <strain evidence="1 2">AX-7</strain>
    </source>
</reference>
<name>A0A402CSS8_9BACT</name>
<dbReference type="Proteomes" id="UP000287394">
    <property type="component" value="Chromosome"/>
</dbReference>
<proteinExistence type="predicted"/>
<sequence length="168" mass="19299">MPVTKQLSTADEWAPYLKLLEELHGRLEMQPWFKEDWKAICRYVPAGNRVIFILTKDKWCDGAIYFKTRLTNSDLKKGLVRVGLHVETSLTKDGINRIAFDEYLLKHSGTKILSWKGHVINSAHHQKPFHIWIPFTGITLVSSLEDEFSRLQQLGPIIDHAIHAAKPS</sequence>
<gene>
    <name evidence="1" type="ORF">CCAX7_30340</name>
</gene>
<evidence type="ECO:0000313" key="1">
    <source>
        <dbReference type="EMBL" id="BDI30983.1"/>
    </source>
</evidence>
<accession>A0A402CSS8</accession>
<evidence type="ECO:0000313" key="2">
    <source>
        <dbReference type="Proteomes" id="UP000287394"/>
    </source>
</evidence>
<dbReference type="EMBL" id="AP025739">
    <property type="protein sequence ID" value="BDI30983.1"/>
    <property type="molecule type" value="Genomic_DNA"/>
</dbReference>
<protein>
    <submittedName>
        <fullName evidence="1">Uncharacterized protein</fullName>
    </submittedName>
</protein>
<organism evidence="1 2">
    <name type="scientific">Capsulimonas corticalis</name>
    <dbReference type="NCBI Taxonomy" id="2219043"/>
    <lineage>
        <taxon>Bacteria</taxon>
        <taxon>Bacillati</taxon>
        <taxon>Armatimonadota</taxon>
        <taxon>Armatimonadia</taxon>
        <taxon>Capsulimonadales</taxon>
        <taxon>Capsulimonadaceae</taxon>
        <taxon>Capsulimonas</taxon>
    </lineage>
</organism>
<keyword evidence="2" id="KW-1185">Reference proteome</keyword>
<dbReference type="AlphaFoldDB" id="A0A402CSS8"/>
<dbReference type="KEGG" id="ccot:CCAX7_30340"/>
<dbReference type="RefSeq" id="WP_119320440.1">
    <property type="nucleotide sequence ID" value="NZ_AP025739.1"/>
</dbReference>